<dbReference type="GO" id="GO:0003676">
    <property type="term" value="F:nucleic acid binding"/>
    <property type="evidence" value="ECO:0007669"/>
    <property type="project" value="InterPro"/>
</dbReference>
<dbReference type="PANTHER" id="PTHR33166">
    <property type="entry name" value="GAG_P30 DOMAIN-CONTAINING PROTEIN"/>
    <property type="match status" value="1"/>
</dbReference>
<dbReference type="Proteomes" id="UP000694419">
    <property type="component" value="Unplaced"/>
</dbReference>
<proteinExistence type="predicted"/>
<dbReference type="Ensembl" id="ENSCPGT00000027114.1">
    <property type="protein sequence ID" value="ENSCPGP00000024829.1"/>
    <property type="gene ID" value="ENSCPGG00000017097.1"/>
</dbReference>
<dbReference type="SUPFAM" id="SSF57756">
    <property type="entry name" value="Retrovirus zinc finger-like domains"/>
    <property type="match status" value="1"/>
</dbReference>
<evidence type="ECO:0000313" key="4">
    <source>
        <dbReference type="Proteomes" id="UP000694419"/>
    </source>
</evidence>
<evidence type="ECO:0000256" key="1">
    <source>
        <dbReference type="SAM" id="MobiDB-lite"/>
    </source>
</evidence>
<feature type="compositionally biased region" description="Basic and acidic residues" evidence="1">
    <location>
        <begin position="236"/>
        <end position="253"/>
    </location>
</feature>
<organism evidence="3 4">
    <name type="scientific">Calidris pygmaea</name>
    <name type="common">Spoon-billed sandpiper</name>
    <dbReference type="NCBI Taxonomy" id="425635"/>
    <lineage>
        <taxon>Eukaryota</taxon>
        <taxon>Metazoa</taxon>
        <taxon>Chordata</taxon>
        <taxon>Craniata</taxon>
        <taxon>Vertebrata</taxon>
        <taxon>Euteleostomi</taxon>
        <taxon>Archelosauria</taxon>
        <taxon>Archosauria</taxon>
        <taxon>Dinosauria</taxon>
        <taxon>Saurischia</taxon>
        <taxon>Theropoda</taxon>
        <taxon>Coelurosauria</taxon>
        <taxon>Aves</taxon>
        <taxon>Neognathae</taxon>
        <taxon>Neoaves</taxon>
        <taxon>Charadriiformes</taxon>
        <taxon>Scolopacidae</taxon>
        <taxon>Calidris</taxon>
    </lineage>
</organism>
<protein>
    <recommendedName>
        <fullName evidence="2">Core shell protein Gag P30 domain-containing protein</fullName>
    </recommendedName>
</protein>
<dbReference type="GO" id="GO:0008270">
    <property type="term" value="F:zinc ion binding"/>
    <property type="evidence" value="ECO:0007669"/>
    <property type="project" value="InterPro"/>
</dbReference>
<dbReference type="AlphaFoldDB" id="A0A8C3KL39"/>
<dbReference type="InterPro" id="IPR008919">
    <property type="entry name" value="Retrov_capsid_N"/>
</dbReference>
<dbReference type="GO" id="GO:0019068">
    <property type="term" value="P:virion assembly"/>
    <property type="evidence" value="ECO:0007669"/>
    <property type="project" value="InterPro"/>
</dbReference>
<dbReference type="InterPro" id="IPR050462">
    <property type="entry name" value="Retroviral_Gag-Pol_poly"/>
</dbReference>
<keyword evidence="4" id="KW-1185">Reference proteome</keyword>
<name>A0A8C3KL39_9CHAR</name>
<dbReference type="SUPFAM" id="SSF47943">
    <property type="entry name" value="Retrovirus capsid protein, N-terminal core domain"/>
    <property type="match status" value="1"/>
</dbReference>
<evidence type="ECO:0000259" key="2">
    <source>
        <dbReference type="Pfam" id="PF02093"/>
    </source>
</evidence>
<feature type="region of interest" description="Disordered" evidence="1">
    <location>
        <begin position="229"/>
        <end position="258"/>
    </location>
</feature>
<evidence type="ECO:0000313" key="3">
    <source>
        <dbReference type="Ensembl" id="ENSCPGP00000024829.1"/>
    </source>
</evidence>
<sequence length="286" mass="33853">MGGPQPGVGFVSVPLDVREFKKEMGHLLEDPLGVAERFDQFLGPNIYTWDEMESILKILFTNEERGMIRTAGMRYWDQRHQIGPNGDNKWPLQWPNWNNQDPAHRNNMVDLRDMIIQGIRDSVPRGQNINKAFNEQQKKDETPTEWLERLRKSLKLYSGLDPDSQVGQALLKTQFVAKSWIDIRKKLEKIEDWQERGLDELLREAQKVYVRREEENQKKQARILMAAVREGQNQARRRESPQRGPVEPRKQKGDSQNMECFYYHKKGHIQRNCRKRAQDERIFKED</sequence>
<dbReference type="InterPro" id="IPR003036">
    <property type="entry name" value="Gag_P30"/>
</dbReference>
<dbReference type="InterPro" id="IPR036875">
    <property type="entry name" value="Znf_CCHC_sf"/>
</dbReference>
<reference evidence="3" key="1">
    <citation type="submission" date="2025-08" db="UniProtKB">
        <authorList>
            <consortium name="Ensembl"/>
        </authorList>
    </citation>
    <scope>IDENTIFICATION</scope>
</reference>
<dbReference type="Pfam" id="PF02093">
    <property type="entry name" value="Gag_p30"/>
    <property type="match status" value="1"/>
</dbReference>
<dbReference type="Gene3D" id="4.10.60.10">
    <property type="entry name" value="Zinc finger, CCHC-type"/>
    <property type="match status" value="1"/>
</dbReference>
<reference evidence="3" key="2">
    <citation type="submission" date="2025-09" db="UniProtKB">
        <authorList>
            <consortium name="Ensembl"/>
        </authorList>
    </citation>
    <scope>IDENTIFICATION</scope>
</reference>
<accession>A0A8C3KL39</accession>
<dbReference type="Gene3D" id="1.10.375.10">
    <property type="entry name" value="Human Immunodeficiency Virus Type 1 Capsid Protein"/>
    <property type="match status" value="1"/>
</dbReference>
<feature type="domain" description="Core shell protein Gag P30" evidence="2">
    <location>
        <begin position="16"/>
        <end position="210"/>
    </location>
</feature>